<feature type="region of interest" description="Disordered" evidence="2">
    <location>
        <begin position="284"/>
        <end position="304"/>
    </location>
</feature>
<feature type="domain" description="ParB-like N-terminal" evidence="3">
    <location>
        <begin position="11"/>
        <end position="100"/>
    </location>
</feature>
<dbReference type="InterPro" id="IPR004437">
    <property type="entry name" value="ParB/RepB/Spo0J"/>
</dbReference>
<dbReference type="InterPro" id="IPR003115">
    <property type="entry name" value="ParB_N"/>
</dbReference>
<protein>
    <recommendedName>
        <fullName evidence="3">ParB-like N-terminal domain-containing protein</fullName>
    </recommendedName>
</protein>
<dbReference type="GO" id="GO:0007059">
    <property type="term" value="P:chromosome segregation"/>
    <property type="evidence" value="ECO:0007669"/>
    <property type="project" value="UniProtKB-KW"/>
</dbReference>
<gene>
    <name evidence="4" type="ORF">LCGC14_0807950</name>
</gene>
<dbReference type="Gene3D" id="1.10.10.2830">
    <property type="match status" value="1"/>
</dbReference>
<dbReference type="PANTHER" id="PTHR33375">
    <property type="entry name" value="CHROMOSOME-PARTITIONING PROTEIN PARB-RELATED"/>
    <property type="match status" value="1"/>
</dbReference>
<dbReference type="InterPro" id="IPR036086">
    <property type="entry name" value="ParB/Sulfiredoxin_sf"/>
</dbReference>
<accession>A0A0F9S7P1</accession>
<dbReference type="AlphaFoldDB" id="A0A0F9S7P1"/>
<dbReference type="InterPro" id="IPR041468">
    <property type="entry name" value="HTH_ParB/Spo0J"/>
</dbReference>
<name>A0A0F9S7P1_9ZZZZ</name>
<reference evidence="4" key="1">
    <citation type="journal article" date="2015" name="Nature">
        <title>Complex archaea that bridge the gap between prokaryotes and eukaryotes.</title>
        <authorList>
            <person name="Spang A."/>
            <person name="Saw J.H."/>
            <person name="Jorgensen S.L."/>
            <person name="Zaremba-Niedzwiedzka K."/>
            <person name="Martijn J."/>
            <person name="Lind A.E."/>
            <person name="van Eijk R."/>
            <person name="Schleper C."/>
            <person name="Guy L."/>
            <person name="Ettema T.J."/>
        </authorList>
    </citation>
    <scope>NUCLEOTIDE SEQUENCE</scope>
</reference>
<sequence>MPEEMIGYKILELSLSDIIFPKDELRTKIFFEDLDELARSIRTVGLLNPITVRPSGDKFELIAGFRRLKACEIANLAVVPCRVVDSDDMRADLQKLHENMFRESVNPVDEGNFFKRLLIKNNWRIVDLSVQIHKSPSYVSRRIQLTEADPLIVSALADNQINLSIADELNRVDDPDTRSRLLHYAIHSGATVETVRSWRVQYEMDSHMMPPVPNVDPLAPPDTDPVAAAGLPKFGEEGYPTRKVEEHIKESRPCFSCMNDIDTRDLYTMFLCPSCRAVIEKSLRPESTHEDPAPAAKSIEKEIV</sequence>
<keyword evidence="1" id="KW-0159">Chromosome partition</keyword>
<dbReference type="SUPFAM" id="SSF109709">
    <property type="entry name" value="KorB DNA-binding domain-like"/>
    <property type="match status" value="1"/>
</dbReference>
<dbReference type="PANTHER" id="PTHR33375:SF1">
    <property type="entry name" value="CHROMOSOME-PARTITIONING PROTEIN PARB-RELATED"/>
    <property type="match status" value="1"/>
</dbReference>
<dbReference type="GO" id="GO:0005694">
    <property type="term" value="C:chromosome"/>
    <property type="evidence" value="ECO:0007669"/>
    <property type="project" value="TreeGrafter"/>
</dbReference>
<dbReference type="GO" id="GO:0003677">
    <property type="term" value="F:DNA binding"/>
    <property type="evidence" value="ECO:0007669"/>
    <property type="project" value="InterPro"/>
</dbReference>
<evidence type="ECO:0000259" key="3">
    <source>
        <dbReference type="SMART" id="SM00470"/>
    </source>
</evidence>
<organism evidence="4">
    <name type="scientific">marine sediment metagenome</name>
    <dbReference type="NCBI Taxonomy" id="412755"/>
    <lineage>
        <taxon>unclassified sequences</taxon>
        <taxon>metagenomes</taxon>
        <taxon>ecological metagenomes</taxon>
    </lineage>
</organism>
<dbReference type="Pfam" id="PF17762">
    <property type="entry name" value="HTH_ParB"/>
    <property type="match status" value="1"/>
</dbReference>
<dbReference type="NCBIfam" id="TIGR00180">
    <property type="entry name" value="parB_part"/>
    <property type="match status" value="1"/>
</dbReference>
<comment type="caution">
    <text evidence="4">The sequence shown here is derived from an EMBL/GenBank/DDBJ whole genome shotgun (WGS) entry which is preliminary data.</text>
</comment>
<proteinExistence type="predicted"/>
<dbReference type="EMBL" id="LAZR01002211">
    <property type="protein sequence ID" value="KKN33026.1"/>
    <property type="molecule type" value="Genomic_DNA"/>
</dbReference>
<dbReference type="Gene3D" id="3.90.1530.30">
    <property type="match status" value="1"/>
</dbReference>
<dbReference type="Pfam" id="PF02195">
    <property type="entry name" value="ParB_N"/>
    <property type="match status" value="1"/>
</dbReference>
<evidence type="ECO:0000313" key="4">
    <source>
        <dbReference type="EMBL" id="KKN33026.1"/>
    </source>
</evidence>
<dbReference type="SUPFAM" id="SSF110849">
    <property type="entry name" value="ParB/Sulfiredoxin"/>
    <property type="match status" value="1"/>
</dbReference>
<evidence type="ECO:0000256" key="1">
    <source>
        <dbReference type="ARBA" id="ARBA00022829"/>
    </source>
</evidence>
<dbReference type="InterPro" id="IPR050336">
    <property type="entry name" value="Chromosome_partition/occlusion"/>
</dbReference>
<dbReference type="SMART" id="SM00470">
    <property type="entry name" value="ParB"/>
    <property type="match status" value="1"/>
</dbReference>
<evidence type="ECO:0000256" key="2">
    <source>
        <dbReference type="SAM" id="MobiDB-lite"/>
    </source>
</evidence>